<dbReference type="AlphaFoldDB" id="A0A380P9X0"/>
<sequence length="59" mass="5858">MTPSVVPAREPYAAGRGAPPARGPRSLPGNPERTGGADVSASPVHRARSARAAARGVAA</sequence>
<evidence type="ECO:0000313" key="2">
    <source>
        <dbReference type="EMBL" id="SUP62031.1"/>
    </source>
</evidence>
<gene>
    <name evidence="2" type="ORF">NCTC7807_05190</name>
</gene>
<accession>A0A380P9X0</accession>
<evidence type="ECO:0000256" key="1">
    <source>
        <dbReference type="SAM" id="MobiDB-lite"/>
    </source>
</evidence>
<proteinExistence type="predicted"/>
<name>A0A380P9X0_STRGR</name>
<feature type="region of interest" description="Disordered" evidence="1">
    <location>
        <begin position="1"/>
        <end position="59"/>
    </location>
</feature>
<dbReference type="Proteomes" id="UP000254150">
    <property type="component" value="Unassembled WGS sequence"/>
</dbReference>
<protein>
    <submittedName>
        <fullName evidence="2">Uncharacterized protein</fullName>
    </submittedName>
</protein>
<feature type="compositionally biased region" description="Low complexity" evidence="1">
    <location>
        <begin position="7"/>
        <end position="29"/>
    </location>
</feature>
<reference evidence="2 3" key="1">
    <citation type="submission" date="2018-06" db="EMBL/GenBank/DDBJ databases">
        <authorList>
            <consortium name="Pathogen Informatics"/>
            <person name="Doyle S."/>
        </authorList>
    </citation>
    <scope>NUCLEOTIDE SEQUENCE [LARGE SCALE GENOMIC DNA]</scope>
    <source>
        <strain evidence="2 3">NCTC7807</strain>
    </source>
</reference>
<organism evidence="2 3">
    <name type="scientific">Streptomyces griseus</name>
    <dbReference type="NCBI Taxonomy" id="1911"/>
    <lineage>
        <taxon>Bacteria</taxon>
        <taxon>Bacillati</taxon>
        <taxon>Actinomycetota</taxon>
        <taxon>Actinomycetes</taxon>
        <taxon>Kitasatosporales</taxon>
        <taxon>Streptomycetaceae</taxon>
        <taxon>Streptomyces</taxon>
    </lineage>
</organism>
<feature type="compositionally biased region" description="Low complexity" evidence="1">
    <location>
        <begin position="39"/>
        <end position="59"/>
    </location>
</feature>
<dbReference type="EMBL" id="UHID01000009">
    <property type="protein sequence ID" value="SUP62031.1"/>
    <property type="molecule type" value="Genomic_DNA"/>
</dbReference>
<evidence type="ECO:0000313" key="3">
    <source>
        <dbReference type="Proteomes" id="UP000254150"/>
    </source>
</evidence>